<evidence type="ECO:0000313" key="1">
    <source>
        <dbReference type="EMBL" id="KAK2607109.1"/>
    </source>
</evidence>
<comment type="caution">
    <text evidence="1">The sequence shown here is derived from an EMBL/GenBank/DDBJ whole genome shotgun (WGS) entry which is preliminary data.</text>
</comment>
<reference evidence="1" key="1">
    <citation type="submission" date="2023-06" db="EMBL/GenBank/DDBJ databases">
        <authorList>
            <person name="Noh H."/>
        </authorList>
    </citation>
    <scope>NUCLEOTIDE SEQUENCE</scope>
    <source>
        <strain evidence="1">DUCC20226</strain>
    </source>
</reference>
<name>A0AAD9SEP6_PHOAM</name>
<dbReference type="AlphaFoldDB" id="A0AAD9SEP6"/>
<proteinExistence type="predicted"/>
<gene>
    <name evidence="1" type="ORF">N8I77_005813</name>
</gene>
<dbReference type="EMBL" id="JAUJFL010000003">
    <property type="protein sequence ID" value="KAK2607109.1"/>
    <property type="molecule type" value="Genomic_DNA"/>
</dbReference>
<protein>
    <submittedName>
        <fullName evidence="1">Uncharacterized protein</fullName>
    </submittedName>
</protein>
<dbReference type="Proteomes" id="UP001265746">
    <property type="component" value="Unassembled WGS sequence"/>
</dbReference>
<organism evidence="1 2">
    <name type="scientific">Phomopsis amygdali</name>
    <name type="common">Fusicoccum amygdali</name>
    <dbReference type="NCBI Taxonomy" id="1214568"/>
    <lineage>
        <taxon>Eukaryota</taxon>
        <taxon>Fungi</taxon>
        <taxon>Dikarya</taxon>
        <taxon>Ascomycota</taxon>
        <taxon>Pezizomycotina</taxon>
        <taxon>Sordariomycetes</taxon>
        <taxon>Sordariomycetidae</taxon>
        <taxon>Diaporthales</taxon>
        <taxon>Diaporthaceae</taxon>
        <taxon>Diaporthe</taxon>
    </lineage>
</organism>
<sequence>MFRWARRSWVLAVDQSEANHGHASAAGWVGPGRVAGSATAVKFQKVPRAVQVLPYWQTRPDNLSGVSESLIFSQSSFYRRIAATPEGSEESGKRGLHAWHVRDNKAHCFQMGLWAAGGPFWAFCFGASKNMAGPNHVTVGPLLEISSGAGY</sequence>
<evidence type="ECO:0000313" key="2">
    <source>
        <dbReference type="Proteomes" id="UP001265746"/>
    </source>
</evidence>
<keyword evidence="2" id="KW-1185">Reference proteome</keyword>
<accession>A0AAD9SEP6</accession>